<evidence type="ECO:0000313" key="4">
    <source>
        <dbReference type="EMBL" id="CAB5010526.1"/>
    </source>
</evidence>
<sequence>MTACSGSGNDADLQAVFAPTFSGATLAAAIKSAIADPAKADA</sequence>
<name>A0A6J7PZK7_9ZZZZ</name>
<reference evidence="4" key="1">
    <citation type="submission" date="2020-05" db="EMBL/GenBank/DDBJ databases">
        <authorList>
            <person name="Chiriac C."/>
            <person name="Salcher M."/>
            <person name="Ghai R."/>
            <person name="Kavagutti S V."/>
        </authorList>
    </citation>
    <scope>NUCLEOTIDE SEQUENCE</scope>
</reference>
<evidence type="ECO:0000313" key="2">
    <source>
        <dbReference type="EMBL" id="CAB4836484.1"/>
    </source>
</evidence>
<dbReference type="EMBL" id="CAFBOS010000158">
    <property type="protein sequence ID" value="CAB5010526.1"/>
    <property type="molecule type" value="Genomic_DNA"/>
</dbReference>
<organism evidence="4">
    <name type="scientific">freshwater metagenome</name>
    <dbReference type="NCBI Taxonomy" id="449393"/>
    <lineage>
        <taxon>unclassified sequences</taxon>
        <taxon>metagenomes</taxon>
        <taxon>ecological metagenomes</taxon>
    </lineage>
</organism>
<evidence type="ECO:0000313" key="3">
    <source>
        <dbReference type="EMBL" id="CAB4934304.1"/>
    </source>
</evidence>
<evidence type="ECO:0000313" key="1">
    <source>
        <dbReference type="EMBL" id="CAB4773776.1"/>
    </source>
</evidence>
<dbReference type="EMBL" id="CAFABA010000183">
    <property type="protein sequence ID" value="CAB4836484.1"/>
    <property type="molecule type" value="Genomic_DNA"/>
</dbReference>
<dbReference type="AlphaFoldDB" id="A0A6J7PZK7"/>
<gene>
    <name evidence="1" type="ORF">UFOPK2754_03242</name>
    <name evidence="2" type="ORF">UFOPK3139_02928</name>
    <name evidence="3" type="ORF">UFOPK3543_02856</name>
    <name evidence="4" type="ORF">UFOPK3967_02209</name>
</gene>
<dbReference type="EMBL" id="CAFBMH010000165">
    <property type="protein sequence ID" value="CAB4934304.1"/>
    <property type="molecule type" value="Genomic_DNA"/>
</dbReference>
<protein>
    <submittedName>
        <fullName evidence="4">Unannotated protein</fullName>
    </submittedName>
</protein>
<dbReference type="EMBL" id="CAEZYR010000205">
    <property type="protein sequence ID" value="CAB4773776.1"/>
    <property type="molecule type" value="Genomic_DNA"/>
</dbReference>
<accession>A0A6J7PZK7</accession>
<proteinExistence type="predicted"/>